<evidence type="ECO:0000313" key="1">
    <source>
        <dbReference type="EMBL" id="ART62818.1"/>
    </source>
</evidence>
<dbReference type="RefSeq" id="WP_086900036.1">
    <property type="nucleotide sequence ID" value="NZ_CP021358.1"/>
</dbReference>
<dbReference type="SUPFAM" id="SSF51306">
    <property type="entry name" value="LexA/Signal peptidase"/>
    <property type="match status" value="1"/>
</dbReference>
<gene>
    <name evidence="1" type="ORF">B9H00_06940</name>
</gene>
<dbReference type="InterPro" id="IPR015927">
    <property type="entry name" value="Peptidase_S24_S26A/B/C"/>
</dbReference>
<protein>
    <submittedName>
        <fullName evidence="1">Uncharacterized protein</fullName>
    </submittedName>
</protein>
<accession>A0A240UMW3</accession>
<dbReference type="OrthoDB" id="6182553at2"/>
<organism evidence="1 2">
    <name type="scientific">Kushneria marisflavi</name>
    <dbReference type="NCBI Taxonomy" id="157779"/>
    <lineage>
        <taxon>Bacteria</taxon>
        <taxon>Pseudomonadati</taxon>
        <taxon>Pseudomonadota</taxon>
        <taxon>Gammaproteobacteria</taxon>
        <taxon>Oceanospirillales</taxon>
        <taxon>Halomonadaceae</taxon>
        <taxon>Kushneria</taxon>
    </lineage>
</organism>
<dbReference type="InterPro" id="IPR036286">
    <property type="entry name" value="LexA/Signal_pep-like_sf"/>
</dbReference>
<dbReference type="Pfam" id="PF00717">
    <property type="entry name" value="Peptidase_S24"/>
    <property type="match status" value="1"/>
</dbReference>
<keyword evidence="2" id="KW-1185">Reference proteome</keyword>
<sequence length="126" mass="14422">MRVAYRMPMPIMLPRGEQDLAYNPGAERWQQFFAPHSHTTFLAEVVQDDDAIDPWQEGDWLVVDHSLSLRDGVLVVVNVDEALYVYRYAHRINVPVLEGLDGKLWTGDLSNVEMVGVVSHQVRKMC</sequence>
<dbReference type="EMBL" id="CP021358">
    <property type="protein sequence ID" value="ART62818.1"/>
    <property type="molecule type" value="Genomic_DNA"/>
</dbReference>
<dbReference type="Gene3D" id="2.10.109.10">
    <property type="entry name" value="Umud Fragment, subunit A"/>
    <property type="match status" value="1"/>
</dbReference>
<dbReference type="AlphaFoldDB" id="A0A240UMW3"/>
<name>A0A240UMW3_9GAMM</name>
<dbReference type="Proteomes" id="UP000194457">
    <property type="component" value="Chromosome"/>
</dbReference>
<dbReference type="KEGG" id="kma:B9H00_06940"/>
<evidence type="ECO:0000313" key="2">
    <source>
        <dbReference type="Proteomes" id="UP000194457"/>
    </source>
</evidence>
<reference evidence="1 2" key="1">
    <citation type="submission" date="2017-05" db="EMBL/GenBank/DDBJ databases">
        <authorList>
            <person name="Song R."/>
            <person name="Chenine A.L."/>
            <person name="Ruprecht R.M."/>
        </authorList>
    </citation>
    <scope>NUCLEOTIDE SEQUENCE [LARGE SCALE GENOMIC DNA]</scope>
    <source>
        <strain evidence="1">SW32</strain>
    </source>
</reference>
<proteinExistence type="predicted"/>